<gene>
    <name evidence="2" type="ORF">M431DRAFT_210385</name>
</gene>
<sequence length="117" mass="12996">MAPCKPTSVLVQITSGFLSSLGLSSPVLACHFFPFFLFFFSSSFLLPFFFLFFFFIRKFLSVHFNSSILASTNTASQLQFLTGWVRPPFAAATKCCSEGLEQISCTSNRGAPSTRKH</sequence>
<reference evidence="2 3" key="1">
    <citation type="submission" date="2016-07" db="EMBL/GenBank/DDBJ databases">
        <title>Multiple horizontal gene transfer events from other fungi enriched the ability of initially mycotrophic Trichoderma (Ascomycota) to feed on dead plant biomass.</title>
        <authorList>
            <consortium name="DOE Joint Genome Institute"/>
            <person name="Aerts A."/>
            <person name="Atanasova L."/>
            <person name="Chenthamara K."/>
            <person name="Zhang J."/>
            <person name="Grujic M."/>
            <person name="Henrissat B."/>
            <person name="Kuo A."/>
            <person name="Salamov A."/>
            <person name="Lipzen A."/>
            <person name="Labutti K."/>
            <person name="Barry K."/>
            <person name="Miao Y."/>
            <person name="Rahimi M.J."/>
            <person name="Shen Q."/>
            <person name="Grigoriev I.V."/>
            <person name="Kubicek C.P."/>
            <person name="Druzhinina I.S."/>
        </authorList>
    </citation>
    <scope>NUCLEOTIDE SEQUENCE [LARGE SCALE GENOMIC DNA]</scope>
    <source>
        <strain evidence="2 3">CBS 226.95</strain>
    </source>
</reference>
<dbReference type="RefSeq" id="XP_024771760.1">
    <property type="nucleotide sequence ID" value="XM_024913444.1"/>
</dbReference>
<proteinExistence type="predicted"/>
<dbReference type="Proteomes" id="UP000241690">
    <property type="component" value="Unassembled WGS sequence"/>
</dbReference>
<keyword evidence="1" id="KW-0472">Membrane</keyword>
<dbReference type="EMBL" id="KZ679684">
    <property type="protein sequence ID" value="PTB52083.1"/>
    <property type="molecule type" value="Genomic_DNA"/>
</dbReference>
<evidence type="ECO:0000313" key="2">
    <source>
        <dbReference type="EMBL" id="PTB52083.1"/>
    </source>
</evidence>
<feature type="transmembrane region" description="Helical" evidence="1">
    <location>
        <begin position="32"/>
        <end position="56"/>
    </location>
</feature>
<keyword evidence="1" id="KW-0812">Transmembrane</keyword>
<keyword evidence="1" id="KW-1133">Transmembrane helix</keyword>
<keyword evidence="3" id="KW-1185">Reference proteome</keyword>
<dbReference type="GeneID" id="36622006"/>
<dbReference type="AlphaFoldDB" id="A0A2T4A537"/>
<accession>A0A2T4A537</accession>
<organism evidence="2 3">
    <name type="scientific">Trichoderma harzianum CBS 226.95</name>
    <dbReference type="NCBI Taxonomy" id="983964"/>
    <lineage>
        <taxon>Eukaryota</taxon>
        <taxon>Fungi</taxon>
        <taxon>Dikarya</taxon>
        <taxon>Ascomycota</taxon>
        <taxon>Pezizomycotina</taxon>
        <taxon>Sordariomycetes</taxon>
        <taxon>Hypocreomycetidae</taxon>
        <taxon>Hypocreales</taxon>
        <taxon>Hypocreaceae</taxon>
        <taxon>Trichoderma</taxon>
    </lineage>
</organism>
<evidence type="ECO:0000313" key="3">
    <source>
        <dbReference type="Proteomes" id="UP000241690"/>
    </source>
</evidence>
<protein>
    <submittedName>
        <fullName evidence="2">Uncharacterized protein</fullName>
    </submittedName>
</protein>
<name>A0A2T4A537_TRIHA</name>
<evidence type="ECO:0000256" key="1">
    <source>
        <dbReference type="SAM" id="Phobius"/>
    </source>
</evidence>